<dbReference type="InterPro" id="IPR013096">
    <property type="entry name" value="Cupin_2"/>
</dbReference>
<accession>A0A7W9GFP2</accession>
<protein>
    <submittedName>
        <fullName evidence="2">Mannose-6-phosphate isomerase-like protein (Cupin superfamily)</fullName>
    </submittedName>
</protein>
<dbReference type="InterPro" id="IPR014710">
    <property type="entry name" value="RmlC-like_jellyroll"/>
</dbReference>
<comment type="caution">
    <text evidence="2">The sequence shown here is derived from an EMBL/GenBank/DDBJ whole genome shotgun (WGS) entry which is preliminary data.</text>
</comment>
<dbReference type="Pfam" id="PF07883">
    <property type="entry name" value="Cupin_2"/>
    <property type="match status" value="1"/>
</dbReference>
<name>A0A7W9GFP2_9ACTN</name>
<dbReference type="EMBL" id="JACHMB010000001">
    <property type="protein sequence ID" value="MBB5782975.1"/>
    <property type="molecule type" value="Genomic_DNA"/>
</dbReference>
<dbReference type="AlphaFoldDB" id="A0A7W9GFP2"/>
<organism evidence="2 3">
    <name type="scientific">Nonomuraea jabiensis</name>
    <dbReference type="NCBI Taxonomy" id="882448"/>
    <lineage>
        <taxon>Bacteria</taxon>
        <taxon>Bacillati</taxon>
        <taxon>Actinomycetota</taxon>
        <taxon>Actinomycetes</taxon>
        <taxon>Streptosporangiales</taxon>
        <taxon>Streptosporangiaceae</taxon>
        <taxon>Nonomuraea</taxon>
    </lineage>
</organism>
<reference evidence="2 3" key="1">
    <citation type="submission" date="2020-08" db="EMBL/GenBank/DDBJ databases">
        <title>Sequencing the genomes of 1000 actinobacteria strains.</title>
        <authorList>
            <person name="Klenk H.-P."/>
        </authorList>
    </citation>
    <scope>NUCLEOTIDE SEQUENCE [LARGE SCALE GENOMIC DNA]</scope>
    <source>
        <strain evidence="2 3">DSM 45507</strain>
    </source>
</reference>
<keyword evidence="3" id="KW-1185">Reference proteome</keyword>
<sequence>MSVVVAGETAEVVELAGGSAFRLLVDASGTGGAAGVNRLTLSAGADGARPHRHLLSSELFYVLDGQAEFLLGERMVTVAAGGLVVVPPGLPHAFGAALGVVADLLVVMTPGMERFDYFRHLGRISQGLEAPDSLLTEQHRYDVHFVDDPRWAMARASGS</sequence>
<dbReference type="GO" id="GO:0016853">
    <property type="term" value="F:isomerase activity"/>
    <property type="evidence" value="ECO:0007669"/>
    <property type="project" value="UniProtKB-KW"/>
</dbReference>
<proteinExistence type="predicted"/>
<dbReference type="RefSeq" id="WP_185075998.1">
    <property type="nucleotide sequence ID" value="NZ_JACHMB010000001.1"/>
</dbReference>
<dbReference type="Gene3D" id="2.60.120.10">
    <property type="entry name" value="Jelly Rolls"/>
    <property type="match status" value="1"/>
</dbReference>
<keyword evidence="2" id="KW-0413">Isomerase</keyword>
<gene>
    <name evidence="2" type="ORF">HD596_009731</name>
</gene>
<evidence type="ECO:0000259" key="1">
    <source>
        <dbReference type="Pfam" id="PF07883"/>
    </source>
</evidence>
<feature type="domain" description="Cupin type-2" evidence="1">
    <location>
        <begin position="39"/>
        <end position="106"/>
    </location>
</feature>
<dbReference type="PANTHER" id="PTHR36440:SF1">
    <property type="entry name" value="PUTATIVE (AFU_ORTHOLOGUE AFUA_8G07350)-RELATED"/>
    <property type="match status" value="1"/>
</dbReference>
<dbReference type="SUPFAM" id="SSF51182">
    <property type="entry name" value="RmlC-like cupins"/>
    <property type="match status" value="1"/>
</dbReference>
<dbReference type="InterPro" id="IPR053146">
    <property type="entry name" value="QDO-like"/>
</dbReference>
<evidence type="ECO:0000313" key="2">
    <source>
        <dbReference type="EMBL" id="MBB5782975.1"/>
    </source>
</evidence>
<evidence type="ECO:0000313" key="3">
    <source>
        <dbReference type="Proteomes" id="UP000579153"/>
    </source>
</evidence>
<dbReference type="InterPro" id="IPR011051">
    <property type="entry name" value="RmlC_Cupin_sf"/>
</dbReference>
<dbReference type="Proteomes" id="UP000579153">
    <property type="component" value="Unassembled WGS sequence"/>
</dbReference>
<dbReference type="PANTHER" id="PTHR36440">
    <property type="entry name" value="PUTATIVE (AFU_ORTHOLOGUE AFUA_8G07350)-RELATED"/>
    <property type="match status" value="1"/>
</dbReference>